<dbReference type="RefSeq" id="WP_034319610.1">
    <property type="nucleotide sequence ID" value="NZ_JAVIKA010000003.1"/>
</dbReference>
<reference evidence="9 10" key="1">
    <citation type="submission" date="2012-09" db="EMBL/GenBank/DDBJ databases">
        <title>Genome Sequence of Bacillus sp. DW5-4.</title>
        <authorList>
            <person name="Lai Q."/>
            <person name="Liu Y."/>
            <person name="Shao Z."/>
        </authorList>
    </citation>
    <scope>NUCLEOTIDE SEQUENCE [LARGE SCALE GENOMIC DNA]</scope>
    <source>
        <strain evidence="9 10">DW5-4</strain>
    </source>
</reference>
<keyword evidence="10" id="KW-1185">Reference proteome</keyword>
<comment type="similarity">
    <text evidence="2">Belongs to the GSP F family.</text>
</comment>
<organism evidence="9 10">
    <name type="scientific">Bacillus zhangzhouensis</name>
    <dbReference type="NCBI Taxonomy" id="1178540"/>
    <lineage>
        <taxon>Bacteria</taxon>
        <taxon>Bacillati</taxon>
        <taxon>Bacillota</taxon>
        <taxon>Bacilli</taxon>
        <taxon>Bacillales</taxon>
        <taxon>Bacillaceae</taxon>
        <taxon>Bacillus</taxon>
    </lineage>
</organism>
<evidence type="ECO:0000256" key="2">
    <source>
        <dbReference type="ARBA" id="ARBA00005745"/>
    </source>
</evidence>
<dbReference type="Pfam" id="PF00482">
    <property type="entry name" value="T2SSF"/>
    <property type="match status" value="2"/>
</dbReference>
<feature type="transmembrane region" description="Helical" evidence="7">
    <location>
        <begin position="319"/>
        <end position="340"/>
    </location>
</feature>
<protein>
    <submittedName>
        <fullName evidence="9">Competence protein ComGB</fullName>
    </submittedName>
</protein>
<dbReference type="eggNOG" id="COG1459">
    <property type="taxonomic scope" value="Bacteria"/>
</dbReference>
<dbReference type="EMBL" id="JOTP01000005">
    <property type="protein sequence ID" value="KEP27112.1"/>
    <property type="molecule type" value="Genomic_DNA"/>
</dbReference>
<evidence type="ECO:0000256" key="7">
    <source>
        <dbReference type="SAM" id="Phobius"/>
    </source>
</evidence>
<evidence type="ECO:0000259" key="8">
    <source>
        <dbReference type="Pfam" id="PF00482"/>
    </source>
</evidence>
<feature type="transmembrane region" description="Helical" evidence="7">
    <location>
        <begin position="156"/>
        <end position="182"/>
    </location>
</feature>
<dbReference type="InterPro" id="IPR047692">
    <property type="entry name" value="T4P_ComGB"/>
</dbReference>
<feature type="domain" description="Type II secretion system protein GspF" evidence="8">
    <location>
        <begin position="17"/>
        <end position="137"/>
    </location>
</feature>
<accession>A0A081LCY6</accession>
<name>A0A081LCY6_9BACI</name>
<dbReference type="InterPro" id="IPR018076">
    <property type="entry name" value="T2SS_GspF_dom"/>
</dbReference>
<dbReference type="OrthoDB" id="1638902at2"/>
<proteinExistence type="inferred from homology"/>
<evidence type="ECO:0000313" key="9">
    <source>
        <dbReference type="EMBL" id="KEP27112.1"/>
    </source>
</evidence>
<evidence type="ECO:0000256" key="3">
    <source>
        <dbReference type="ARBA" id="ARBA00022475"/>
    </source>
</evidence>
<dbReference type="GO" id="GO:0005886">
    <property type="term" value="C:plasma membrane"/>
    <property type="evidence" value="ECO:0007669"/>
    <property type="project" value="UniProtKB-SubCell"/>
</dbReference>
<evidence type="ECO:0000313" key="10">
    <source>
        <dbReference type="Proteomes" id="UP000028091"/>
    </source>
</evidence>
<keyword evidence="6 7" id="KW-0472">Membrane</keyword>
<dbReference type="PRINTS" id="PR00812">
    <property type="entry name" value="BCTERIALGSPF"/>
</dbReference>
<keyword evidence="4 7" id="KW-0812">Transmembrane</keyword>
<comment type="subcellular location">
    <subcellularLocation>
        <location evidence="1">Cell membrane</location>
        <topology evidence="1">Multi-pass membrane protein</topology>
    </subcellularLocation>
</comment>
<sequence>MKKRVSKAWSRREQAEFLSKLAQLIQAGYTLIEALKMVNIQLSKKQQLLLTRGIQWLLEGESFYVVLERFHFQREVIAILCFSEKHGSLSRALEQSSRFLEKKIKQLDSFKRMLRYPIFLIFTVLVVLILVQQMIIPQFSLLYSSMDTRMSWLIQGMFALFQFLHAFLLIIGCMCICLTGYYHVFFKKKSTLEKLRVLSRLPMLYKGMQLMHTYLFSLQLSGLLQAGLSMYESLQAFKQQSYLPFLQEISERMIGELRKGESMEHQISGSPFFEKHFAAVIKHGEASGMLARELYTYSQFLLENAELKIEKWVSWLQPVIYGLTALLILIVYLSILLPMYQLMEQV</sequence>
<dbReference type="PANTHER" id="PTHR30012">
    <property type="entry name" value="GENERAL SECRETION PATHWAY PROTEIN"/>
    <property type="match status" value="1"/>
</dbReference>
<dbReference type="InterPro" id="IPR042094">
    <property type="entry name" value="T2SS_GspF_sf"/>
</dbReference>
<dbReference type="NCBIfam" id="NF041012">
    <property type="entry name" value="T4P_ComGB"/>
    <property type="match status" value="1"/>
</dbReference>
<dbReference type="PANTHER" id="PTHR30012:SF0">
    <property type="entry name" value="TYPE II SECRETION SYSTEM PROTEIN F-RELATED"/>
    <property type="match status" value="1"/>
</dbReference>
<keyword evidence="5 7" id="KW-1133">Transmembrane helix</keyword>
<evidence type="ECO:0000256" key="6">
    <source>
        <dbReference type="ARBA" id="ARBA00023136"/>
    </source>
</evidence>
<gene>
    <name evidence="9" type="ORF">BA70_15630</name>
</gene>
<evidence type="ECO:0000256" key="1">
    <source>
        <dbReference type="ARBA" id="ARBA00004651"/>
    </source>
</evidence>
<feature type="transmembrane region" description="Helical" evidence="7">
    <location>
        <begin position="113"/>
        <end position="136"/>
    </location>
</feature>
<keyword evidence="3" id="KW-1003">Cell membrane</keyword>
<dbReference type="Gene3D" id="1.20.81.30">
    <property type="entry name" value="Type II secretion system (T2SS), domain F"/>
    <property type="match status" value="2"/>
</dbReference>
<dbReference type="Proteomes" id="UP000028091">
    <property type="component" value="Unassembled WGS sequence"/>
</dbReference>
<evidence type="ECO:0000256" key="4">
    <source>
        <dbReference type="ARBA" id="ARBA00022692"/>
    </source>
</evidence>
<evidence type="ECO:0000256" key="5">
    <source>
        <dbReference type="ARBA" id="ARBA00022989"/>
    </source>
</evidence>
<comment type="caution">
    <text evidence="9">The sequence shown here is derived from an EMBL/GenBank/DDBJ whole genome shotgun (WGS) entry which is preliminary data.</text>
</comment>
<feature type="domain" description="Type II secretion system protein GspF" evidence="8">
    <location>
        <begin position="216"/>
        <end position="338"/>
    </location>
</feature>
<dbReference type="InterPro" id="IPR003004">
    <property type="entry name" value="GspF/PilC"/>
</dbReference>
<dbReference type="AlphaFoldDB" id="A0A081LCY6"/>